<evidence type="ECO:0000256" key="1">
    <source>
        <dbReference type="SAM" id="MobiDB-lite"/>
    </source>
</evidence>
<evidence type="ECO:0000256" key="2">
    <source>
        <dbReference type="SAM" id="Phobius"/>
    </source>
</evidence>
<dbReference type="AlphaFoldDB" id="A0A6A6VKK2"/>
<evidence type="ECO:0000313" key="3">
    <source>
        <dbReference type="EMBL" id="KAF2750329.1"/>
    </source>
</evidence>
<sequence length="397" mass="45003">MGCHFFTWYEEETVHRGWEAGAILRRQGCRDSPRMGIQFFERQAHHSNPLTVAREAQDRIDYGPKPEDKYGKKKSPSSACRNGTNDAFDPEIECPAWYPWNTEKEWAIKMHWKGFGVMPGDDDLADELPRQPVDSETGSERDRATPEHESMYGSDDGYERSCHDRDYYDEQSEDTYFQSYDAEDGSSYRSSSGPSDVYEDTNYRVEDADHKASYPESPSCYYESESANYEICEVEHEPEYGSPCGVPACDEADYQVTVDDHEPSYPGSPSRSYRSENTNSEAYGYDDEPIRSNLPYCDETYYQAPEVDDEPVNCGSPCASPVYNDTDYHAPEGDSEATYCGSPCPSNGGETPTTWVMFMMMYVMISTVVSTMVGIMKVTRVGMRVTVMTSTIKILND</sequence>
<feature type="region of interest" description="Disordered" evidence="1">
    <location>
        <begin position="258"/>
        <end position="286"/>
    </location>
</feature>
<feature type="region of interest" description="Disordered" evidence="1">
    <location>
        <begin position="179"/>
        <end position="199"/>
    </location>
</feature>
<feature type="region of interest" description="Disordered" evidence="1">
    <location>
        <begin position="122"/>
        <end position="163"/>
    </location>
</feature>
<feature type="compositionally biased region" description="Basic and acidic residues" evidence="1">
    <location>
        <begin position="138"/>
        <end position="150"/>
    </location>
</feature>
<organism evidence="3 4">
    <name type="scientific">Sporormia fimetaria CBS 119925</name>
    <dbReference type="NCBI Taxonomy" id="1340428"/>
    <lineage>
        <taxon>Eukaryota</taxon>
        <taxon>Fungi</taxon>
        <taxon>Dikarya</taxon>
        <taxon>Ascomycota</taxon>
        <taxon>Pezizomycotina</taxon>
        <taxon>Dothideomycetes</taxon>
        <taxon>Pleosporomycetidae</taxon>
        <taxon>Pleosporales</taxon>
        <taxon>Sporormiaceae</taxon>
        <taxon>Sporormia</taxon>
    </lineage>
</organism>
<keyword evidence="2" id="KW-1133">Transmembrane helix</keyword>
<reference evidence="3" key="1">
    <citation type="journal article" date="2020" name="Stud. Mycol.">
        <title>101 Dothideomycetes genomes: a test case for predicting lifestyles and emergence of pathogens.</title>
        <authorList>
            <person name="Haridas S."/>
            <person name="Albert R."/>
            <person name="Binder M."/>
            <person name="Bloem J."/>
            <person name="Labutti K."/>
            <person name="Salamov A."/>
            <person name="Andreopoulos B."/>
            <person name="Baker S."/>
            <person name="Barry K."/>
            <person name="Bills G."/>
            <person name="Bluhm B."/>
            <person name="Cannon C."/>
            <person name="Castanera R."/>
            <person name="Culley D."/>
            <person name="Daum C."/>
            <person name="Ezra D."/>
            <person name="Gonzalez J."/>
            <person name="Henrissat B."/>
            <person name="Kuo A."/>
            <person name="Liang C."/>
            <person name="Lipzen A."/>
            <person name="Lutzoni F."/>
            <person name="Magnuson J."/>
            <person name="Mondo S."/>
            <person name="Nolan M."/>
            <person name="Ohm R."/>
            <person name="Pangilinan J."/>
            <person name="Park H.-J."/>
            <person name="Ramirez L."/>
            <person name="Alfaro M."/>
            <person name="Sun H."/>
            <person name="Tritt A."/>
            <person name="Yoshinaga Y."/>
            <person name="Zwiers L.-H."/>
            <person name="Turgeon B."/>
            <person name="Goodwin S."/>
            <person name="Spatafora J."/>
            <person name="Crous P."/>
            <person name="Grigoriev I."/>
        </authorList>
    </citation>
    <scope>NUCLEOTIDE SEQUENCE</scope>
    <source>
        <strain evidence="3">CBS 119925</strain>
    </source>
</reference>
<accession>A0A6A6VKK2</accession>
<proteinExistence type="predicted"/>
<dbReference type="EMBL" id="MU006564">
    <property type="protein sequence ID" value="KAF2750329.1"/>
    <property type="molecule type" value="Genomic_DNA"/>
</dbReference>
<keyword evidence="4" id="KW-1185">Reference proteome</keyword>
<feature type="region of interest" description="Disordered" evidence="1">
    <location>
        <begin position="50"/>
        <end position="85"/>
    </location>
</feature>
<evidence type="ECO:0000313" key="4">
    <source>
        <dbReference type="Proteomes" id="UP000799440"/>
    </source>
</evidence>
<dbReference type="Proteomes" id="UP000799440">
    <property type="component" value="Unassembled WGS sequence"/>
</dbReference>
<feature type="compositionally biased region" description="Polar residues" evidence="1">
    <location>
        <begin position="76"/>
        <end position="85"/>
    </location>
</feature>
<gene>
    <name evidence="3" type="ORF">M011DRAFT_509924</name>
</gene>
<name>A0A6A6VKK2_9PLEO</name>
<keyword evidence="2" id="KW-0472">Membrane</keyword>
<protein>
    <submittedName>
        <fullName evidence="3">Uncharacterized protein</fullName>
    </submittedName>
</protein>
<feature type="transmembrane region" description="Helical" evidence="2">
    <location>
        <begin position="355"/>
        <end position="375"/>
    </location>
</feature>
<keyword evidence="2" id="KW-0812">Transmembrane</keyword>
<feature type="compositionally biased region" description="Basic and acidic residues" evidence="1">
    <location>
        <begin position="55"/>
        <end position="70"/>
    </location>
</feature>